<dbReference type="OrthoDB" id="3237746at2759"/>
<dbReference type="EMBL" id="KV417519">
    <property type="protein sequence ID" value="KZP25625.1"/>
    <property type="molecule type" value="Genomic_DNA"/>
</dbReference>
<proteinExistence type="predicted"/>
<protein>
    <submittedName>
        <fullName evidence="1">Uncharacterized protein</fullName>
    </submittedName>
</protein>
<dbReference type="Proteomes" id="UP000076532">
    <property type="component" value="Unassembled WGS sequence"/>
</dbReference>
<feature type="non-terminal residue" evidence="1">
    <location>
        <position position="85"/>
    </location>
</feature>
<accession>A0A166P245</accession>
<sequence length="85" mass="10177">TTSEIHTQLDYTTQQQLDAYSHVVEHANEHEAIFNKNIEKSRVKKLITFQTNDLVQIYRSDLDYTFRTERKLLPKWGQVRRVVSR</sequence>
<name>A0A166P245_9AGAM</name>
<dbReference type="AlphaFoldDB" id="A0A166P245"/>
<evidence type="ECO:0000313" key="2">
    <source>
        <dbReference type="Proteomes" id="UP000076532"/>
    </source>
</evidence>
<feature type="non-terminal residue" evidence="1">
    <location>
        <position position="1"/>
    </location>
</feature>
<gene>
    <name evidence="1" type="ORF">FIBSPDRAFT_667933</name>
</gene>
<evidence type="ECO:0000313" key="1">
    <source>
        <dbReference type="EMBL" id="KZP25625.1"/>
    </source>
</evidence>
<reference evidence="1 2" key="1">
    <citation type="journal article" date="2016" name="Mol. Biol. Evol.">
        <title>Comparative Genomics of Early-Diverging Mushroom-Forming Fungi Provides Insights into the Origins of Lignocellulose Decay Capabilities.</title>
        <authorList>
            <person name="Nagy L.G."/>
            <person name="Riley R."/>
            <person name="Tritt A."/>
            <person name="Adam C."/>
            <person name="Daum C."/>
            <person name="Floudas D."/>
            <person name="Sun H."/>
            <person name="Yadav J.S."/>
            <person name="Pangilinan J."/>
            <person name="Larsson K.H."/>
            <person name="Matsuura K."/>
            <person name="Barry K."/>
            <person name="Labutti K."/>
            <person name="Kuo R."/>
            <person name="Ohm R.A."/>
            <person name="Bhattacharya S.S."/>
            <person name="Shirouzu T."/>
            <person name="Yoshinaga Y."/>
            <person name="Martin F.M."/>
            <person name="Grigoriev I.V."/>
            <person name="Hibbett D.S."/>
        </authorList>
    </citation>
    <scope>NUCLEOTIDE SEQUENCE [LARGE SCALE GENOMIC DNA]</scope>
    <source>
        <strain evidence="1 2">CBS 109695</strain>
    </source>
</reference>
<organism evidence="1 2">
    <name type="scientific">Athelia psychrophila</name>
    <dbReference type="NCBI Taxonomy" id="1759441"/>
    <lineage>
        <taxon>Eukaryota</taxon>
        <taxon>Fungi</taxon>
        <taxon>Dikarya</taxon>
        <taxon>Basidiomycota</taxon>
        <taxon>Agaricomycotina</taxon>
        <taxon>Agaricomycetes</taxon>
        <taxon>Agaricomycetidae</taxon>
        <taxon>Atheliales</taxon>
        <taxon>Atheliaceae</taxon>
        <taxon>Athelia</taxon>
    </lineage>
</organism>
<keyword evidence="2" id="KW-1185">Reference proteome</keyword>